<organism evidence="1">
    <name type="scientific">Sipha flava</name>
    <name type="common">yellow sugarcane aphid</name>
    <dbReference type="NCBI Taxonomy" id="143950"/>
    <lineage>
        <taxon>Eukaryota</taxon>
        <taxon>Metazoa</taxon>
        <taxon>Ecdysozoa</taxon>
        <taxon>Arthropoda</taxon>
        <taxon>Hexapoda</taxon>
        <taxon>Insecta</taxon>
        <taxon>Pterygota</taxon>
        <taxon>Neoptera</taxon>
        <taxon>Paraneoptera</taxon>
        <taxon>Hemiptera</taxon>
        <taxon>Sternorrhyncha</taxon>
        <taxon>Aphidomorpha</taxon>
        <taxon>Aphidoidea</taxon>
        <taxon>Aphididae</taxon>
        <taxon>Sipha</taxon>
    </lineage>
</organism>
<accession>A0A2S2QCU3</accession>
<reference evidence="1" key="1">
    <citation type="submission" date="2018-04" db="EMBL/GenBank/DDBJ databases">
        <title>Transcriptome assembly of Sipha flava.</title>
        <authorList>
            <person name="Scully E.D."/>
            <person name="Geib S.M."/>
            <person name="Palmer N.A."/>
            <person name="Koch K."/>
            <person name="Bradshaw J."/>
            <person name="Heng-Moss T."/>
            <person name="Sarath G."/>
        </authorList>
    </citation>
    <scope>NUCLEOTIDE SEQUENCE</scope>
</reference>
<evidence type="ECO:0000313" key="1">
    <source>
        <dbReference type="EMBL" id="MBY75523.1"/>
    </source>
</evidence>
<dbReference type="AlphaFoldDB" id="A0A2S2QCU3"/>
<protein>
    <submittedName>
        <fullName evidence="1">Uncharacterized protein</fullName>
    </submittedName>
</protein>
<gene>
    <name evidence="1" type="ORF">g.104504</name>
</gene>
<proteinExistence type="predicted"/>
<name>A0A2S2QCU3_9HEMI</name>
<dbReference type="EMBL" id="GGMS01006320">
    <property type="protein sequence ID" value="MBY75523.1"/>
    <property type="molecule type" value="Transcribed_RNA"/>
</dbReference>
<sequence length="111" mass="12983">MHCAIRAHPYPITIGCCGGAHAYHNKKGRCSVVRTEDGKKKSSSPPCRRRFNPWFLRVFQFTRAHEYTAFGFSIVRISIFCFYFHRILKTTVRPRIVFNRRGIECATDKEQ</sequence>